<reference evidence="2" key="1">
    <citation type="submission" date="2022-10" db="EMBL/GenBank/DDBJ databases">
        <title>Novel sulphate-reducing endosymbionts in the free-living metamonad Anaeramoeba.</title>
        <authorList>
            <person name="Jerlstrom-Hultqvist J."/>
            <person name="Cepicka I."/>
            <person name="Gallot-Lavallee L."/>
            <person name="Salas-Leiva D."/>
            <person name="Curtis B.A."/>
            <person name="Zahonova K."/>
            <person name="Pipaliya S."/>
            <person name="Dacks J."/>
            <person name="Roger A.J."/>
        </authorList>
    </citation>
    <scope>NUCLEOTIDE SEQUENCE</scope>
    <source>
        <strain evidence="2">BMAN</strain>
    </source>
</reference>
<evidence type="ECO:0000313" key="2">
    <source>
        <dbReference type="EMBL" id="KAJ5075360.1"/>
    </source>
</evidence>
<dbReference type="EMBL" id="JAPDFW010000065">
    <property type="protein sequence ID" value="KAJ5075360.1"/>
    <property type="molecule type" value="Genomic_DNA"/>
</dbReference>
<feature type="transmembrane region" description="Helical" evidence="1">
    <location>
        <begin position="6"/>
        <end position="28"/>
    </location>
</feature>
<accession>A0A9Q0LP59</accession>
<dbReference type="AlphaFoldDB" id="A0A9Q0LP59"/>
<keyword evidence="1" id="KW-0472">Membrane</keyword>
<keyword evidence="3" id="KW-1185">Reference proteome</keyword>
<feature type="transmembrane region" description="Helical" evidence="1">
    <location>
        <begin position="211"/>
        <end position="234"/>
    </location>
</feature>
<evidence type="ECO:0008006" key="4">
    <source>
        <dbReference type="Google" id="ProtNLM"/>
    </source>
</evidence>
<feature type="transmembrane region" description="Helical" evidence="1">
    <location>
        <begin position="186"/>
        <end position="205"/>
    </location>
</feature>
<protein>
    <recommendedName>
        <fullName evidence="4">Phosphatidic acid phosphatase type 2/haloperoxidase domain-containing protein</fullName>
    </recommendedName>
</protein>
<gene>
    <name evidence="2" type="ORF">M0811_07330</name>
</gene>
<organism evidence="2 3">
    <name type="scientific">Anaeramoeba ignava</name>
    <name type="common">Anaerobic marine amoeba</name>
    <dbReference type="NCBI Taxonomy" id="1746090"/>
    <lineage>
        <taxon>Eukaryota</taxon>
        <taxon>Metamonada</taxon>
        <taxon>Anaeramoebidae</taxon>
        <taxon>Anaeramoeba</taxon>
    </lineage>
</organism>
<keyword evidence="1" id="KW-0812">Transmembrane</keyword>
<evidence type="ECO:0000256" key="1">
    <source>
        <dbReference type="SAM" id="Phobius"/>
    </source>
</evidence>
<keyword evidence="1" id="KW-1133">Transmembrane helix</keyword>
<name>A0A9Q0LP59_ANAIG</name>
<feature type="transmembrane region" description="Helical" evidence="1">
    <location>
        <begin position="81"/>
        <end position="100"/>
    </location>
</feature>
<evidence type="ECO:0000313" key="3">
    <source>
        <dbReference type="Proteomes" id="UP001149090"/>
    </source>
</evidence>
<sequence length="243" mass="28358">MKDYIIFPIFIVGLLIGSLLSLNNSNILDKCQMNRYKNIEKHNEIIDSIFSFVCSINAHFIVELFKMVFSDLNCNIKSNSISGHFSYHSFWIFSLPYLIFSFQKFHPFTNFRSKFLTKTSLIFYIIFLAHSIISLSRTYFGGFHSLRQVIYGLINGIIWHSIFVLLFKQISTQKSKATNLKRTFKIFIILLILTLILFSFLVVFSQKALSILDLIAFGVVLFLIFFSFFILMILGKKNEKKEN</sequence>
<dbReference type="OrthoDB" id="19836at2759"/>
<comment type="caution">
    <text evidence="2">The sequence shown here is derived from an EMBL/GenBank/DDBJ whole genome shotgun (WGS) entry which is preliminary data.</text>
</comment>
<dbReference type="Proteomes" id="UP001149090">
    <property type="component" value="Unassembled WGS sequence"/>
</dbReference>
<proteinExistence type="predicted"/>
<feature type="transmembrane region" description="Helical" evidence="1">
    <location>
        <begin position="121"/>
        <end position="140"/>
    </location>
</feature>
<feature type="transmembrane region" description="Helical" evidence="1">
    <location>
        <begin position="146"/>
        <end position="166"/>
    </location>
</feature>
<feature type="transmembrane region" description="Helical" evidence="1">
    <location>
        <begin position="49"/>
        <end position="69"/>
    </location>
</feature>